<dbReference type="Pfam" id="PF23358">
    <property type="entry name" value="OST48_MD"/>
    <property type="match status" value="1"/>
</dbReference>
<dbReference type="AlphaFoldDB" id="A0A086LYT1"/>
<comment type="caution">
    <text evidence="3">The sequence shown here is derived from an EMBL/GenBank/DDBJ whole genome shotgun (WGS) entry which is preliminary data.</text>
</comment>
<dbReference type="EC" id="2.4.99.18" evidence="3"/>
<dbReference type="UniPathway" id="UPA00378"/>
<reference evidence="3 4" key="1">
    <citation type="submission" date="2014-05" db="EMBL/GenBank/DDBJ databases">
        <authorList>
            <person name="Sibley D."/>
            <person name="Venepally P."/>
            <person name="Karamycheva S."/>
            <person name="Hadjithomas M."/>
            <person name="Khan A."/>
            <person name="Brunk B."/>
            <person name="Roos D."/>
            <person name="Caler E."/>
            <person name="Lorenzi H."/>
        </authorList>
    </citation>
    <scope>NUCLEOTIDE SEQUENCE [LARGE SCALE GENOMIC DNA]</scope>
    <source>
        <strain evidence="3 4">RUB</strain>
    </source>
</reference>
<dbReference type="InterPro" id="IPR005013">
    <property type="entry name" value="DDOST_48_kDa_subunit"/>
</dbReference>
<organism evidence="3 4">
    <name type="scientific">Toxoplasma gondii RUB</name>
    <dbReference type="NCBI Taxonomy" id="935652"/>
    <lineage>
        <taxon>Eukaryota</taxon>
        <taxon>Sar</taxon>
        <taxon>Alveolata</taxon>
        <taxon>Apicomplexa</taxon>
        <taxon>Conoidasida</taxon>
        <taxon>Coccidia</taxon>
        <taxon>Eucoccidiorida</taxon>
        <taxon>Eimeriorina</taxon>
        <taxon>Sarcocystidae</taxon>
        <taxon>Toxoplasma</taxon>
    </lineage>
</organism>
<dbReference type="OrthoDB" id="29105at2759"/>
<dbReference type="EMBL" id="AFYV02001500">
    <property type="protein sequence ID" value="KFG61799.1"/>
    <property type="molecule type" value="Genomic_DNA"/>
</dbReference>
<feature type="region of interest" description="Disordered" evidence="1">
    <location>
        <begin position="127"/>
        <end position="166"/>
    </location>
</feature>
<proteinExistence type="predicted"/>
<dbReference type="GO" id="GO:0008250">
    <property type="term" value="C:oligosaccharyltransferase complex"/>
    <property type="evidence" value="ECO:0007669"/>
    <property type="project" value="TreeGrafter"/>
</dbReference>
<feature type="compositionally biased region" description="Gly residues" evidence="1">
    <location>
        <begin position="142"/>
        <end position="154"/>
    </location>
</feature>
<name>A0A086LYT1_TOXGO</name>
<feature type="domain" description="OST48 middle" evidence="2">
    <location>
        <begin position="1050"/>
        <end position="1177"/>
    </location>
</feature>
<feature type="region of interest" description="Disordered" evidence="1">
    <location>
        <begin position="1"/>
        <end position="69"/>
    </location>
</feature>
<evidence type="ECO:0000259" key="2">
    <source>
        <dbReference type="Pfam" id="PF23358"/>
    </source>
</evidence>
<protein>
    <submittedName>
        <fullName evidence="3">Dolichyl-diphosphooligosaccharide--protein glycosyltransferase</fullName>
        <ecNumber evidence="3">2.4.99.18</ecNumber>
    </submittedName>
</protein>
<keyword evidence="3" id="KW-0328">Glycosyltransferase</keyword>
<dbReference type="VEuPathDB" id="ToxoDB:TGRUB_203970"/>
<sequence length="1178" mass="127199">MRAGPQLGAKGPGVGQAVSAPGFFAGGSVPQGPCHSGPMQGPGGPQLSQGGWSPEGPQAESDRRREEDPAFHQQLLLRQQLLAQQRAQVNFPDFFKMQSVQMQLQNQRMYNQQQLQHVHHQLQQLLSRPPDCGSSFSRENSGGSGGSRAGGAQGEEGRQGSPEAQKHLEQMHQLRNLQVQQLQLQIQQLYLEQRKIQDQQQQLAMQMSSFSQAAGGGQMGSQFFYSPQGGPNVSVPPQTFGGQAQASGKAHFGGAGVGGQQYRPPQHLGVSPALGATPGAAPSPGMHADARGSLGSSGLQGPSNVMTQPGKANLVPSTGLTGGSEGTGAESAERALGAGRSPICGQESQGAQGACFSSFSCVPHPHAMLQQQRPQQYPMQQQFHQMPHHQGSAPLNQGGETNLGTVDSFGLPAGQGGSLVFNAFSANTAETGALNVKPKGCRSHGIVFGDNRHLRMRTLSFRSTTQGRRETLACTPFGSREIFSPLLRPSLALSSLLFLVFPHPTNFRRILCRGRGTGNLLRFSCLCVHTAPRHPTGELLRAVSACAGKELQRVVPLSPSPPPPPPPHATMVSPADGATPFRPLPFGGASSVDSTGPACSAPDHQPLSLSPCWLLSSRVFSRWSPGRLFMLLSLLCFLHVWQPRPREDSLDLRLDKETLEAPLLRAHAAVLPIPSAPPLRASPQGPTPVVCGSVQKRLLVLHDDPNVTENFKSLLQRLKDQNFDISTVSFPLSSGRKASLLFSHHGEHLFTHVLLLATNHRSLSRELAAALTTFFTAVDPDFEEAQAARAYAAASASSAGADACPQALKARNLFLVVSPTAHTTVHAFVETLMGVREARGTEGSNGRPGLVADFFNAYSPLQGTLEKKDAAGESEENGDASLFVAMNLLADQPHVVEPLEADEILLFRGGAHYLPAPSGRSRKKSSERESHELEQRFSVLRAPETAFVLPASGETSASLGKGDRKSGGEDESLLLGAELSLGSALQTQSGGRATLLSSGEFCSDKFSRLASEKNIETGKKKIANLRVCEELLLWTFNRRGVLRWSNLKHFKPGETVSPHMYRMKDDIVFSVDLHQLENGLWHPFYATDVQVEFVMLEPFLRFFLEPPASRQSPTFSRVFQAPDRYGVFKFVLHYNRIGFSPLHVESLAPVRNFKHNDFPRFLPCALPYYGCSLLTLIG</sequence>
<dbReference type="PANTHER" id="PTHR10830">
    <property type="entry name" value="DOLICHYL-DIPHOSPHOOLIGOSACCHARIDE--PROTEIN GLYCOSYLTRANSFERASE 48 KDA SUBUNIT"/>
    <property type="match status" value="1"/>
</dbReference>
<evidence type="ECO:0000256" key="1">
    <source>
        <dbReference type="SAM" id="MobiDB-lite"/>
    </source>
</evidence>
<dbReference type="InterPro" id="IPR055459">
    <property type="entry name" value="OST48_MD"/>
</dbReference>
<evidence type="ECO:0000313" key="3">
    <source>
        <dbReference type="EMBL" id="KFG61799.1"/>
    </source>
</evidence>
<evidence type="ECO:0000313" key="4">
    <source>
        <dbReference type="Proteomes" id="UP000028834"/>
    </source>
</evidence>
<dbReference type="PANTHER" id="PTHR10830:SF0">
    <property type="entry name" value="DOLICHYL-DIPHOSPHOOLIGOSACCHARIDE--PROTEIN GLYCOSYLTRANSFERASE 48 KDA SUBUNIT"/>
    <property type="match status" value="1"/>
</dbReference>
<dbReference type="GO" id="GO:0004579">
    <property type="term" value="F:dolichyl-diphosphooligosaccharide-protein glycotransferase activity"/>
    <property type="evidence" value="ECO:0007669"/>
    <property type="project" value="UniProtKB-EC"/>
</dbReference>
<feature type="non-terminal residue" evidence="3">
    <location>
        <position position="1178"/>
    </location>
</feature>
<dbReference type="GO" id="GO:0018279">
    <property type="term" value="P:protein N-linked glycosylation via asparagine"/>
    <property type="evidence" value="ECO:0007669"/>
    <property type="project" value="InterPro"/>
</dbReference>
<accession>A0A086LYT1</accession>
<feature type="compositionally biased region" description="Basic and acidic residues" evidence="1">
    <location>
        <begin position="60"/>
        <end position="69"/>
    </location>
</feature>
<feature type="compositionally biased region" description="Low complexity" evidence="1">
    <location>
        <begin position="292"/>
        <end position="303"/>
    </location>
</feature>
<feature type="compositionally biased region" description="Low complexity" evidence="1">
    <location>
        <begin position="45"/>
        <end position="54"/>
    </location>
</feature>
<dbReference type="Proteomes" id="UP000028834">
    <property type="component" value="Unassembled WGS sequence"/>
</dbReference>
<keyword evidence="3" id="KW-0808">Transferase</keyword>
<feature type="compositionally biased region" description="Basic and acidic residues" evidence="1">
    <location>
        <begin position="924"/>
        <end position="935"/>
    </location>
</feature>
<feature type="region of interest" description="Disordered" evidence="1">
    <location>
        <begin position="916"/>
        <end position="935"/>
    </location>
</feature>
<feature type="region of interest" description="Disordered" evidence="1">
    <location>
        <begin position="239"/>
        <end position="334"/>
    </location>
</feature>
<gene>
    <name evidence="3" type="ORF">TGRUB_203970</name>
</gene>